<feature type="binding site" evidence="11">
    <location>
        <position position="220"/>
    </location>
    <ligand>
        <name>[2Fe-2S] cluster</name>
        <dbReference type="ChEBI" id="CHEBI:190135"/>
    </ligand>
</feature>
<feature type="domain" description="FAD-binding FR-type" evidence="12">
    <location>
        <begin position="1"/>
        <end position="102"/>
    </location>
</feature>
<dbReference type="InterPro" id="IPR019480">
    <property type="entry name" value="Dihydroorotate_DH_Fe-S-bd"/>
</dbReference>
<evidence type="ECO:0000256" key="5">
    <source>
        <dbReference type="ARBA" id="ARBA00022723"/>
    </source>
</evidence>
<comment type="subunit">
    <text evidence="11">Heterotetramer of 2 PyrK and 2 PyrD type B subunits.</text>
</comment>
<feature type="binding site" evidence="11">
    <location>
        <begin position="53"/>
        <end position="56"/>
    </location>
    <ligand>
        <name>FAD</name>
        <dbReference type="ChEBI" id="CHEBI:57692"/>
    </ligand>
</feature>
<comment type="similarity">
    <text evidence="1 11">Belongs to the PyrK family.</text>
</comment>
<keyword evidence="7 11" id="KW-0665">Pyrimidine biosynthesis</keyword>
<dbReference type="Gene3D" id="2.10.240.10">
    <property type="entry name" value="Dihydroorotate dehydrogenase, electron transfer subunit"/>
    <property type="match status" value="1"/>
</dbReference>
<comment type="caution">
    <text evidence="13">The sequence shown here is derived from an EMBL/GenBank/DDBJ whole genome shotgun (WGS) entry which is preliminary data.</text>
</comment>
<dbReference type="Pfam" id="PF00175">
    <property type="entry name" value="NAD_binding_1"/>
    <property type="match status" value="1"/>
</dbReference>
<dbReference type="RefSeq" id="WP_346024929.1">
    <property type="nucleotide sequence ID" value="NZ_BAAADA010000131.1"/>
</dbReference>
<comment type="pathway">
    <text evidence="11">Pyrimidine metabolism; UMP biosynthesis via de novo pathway; orotate from (S)-dihydroorotate (NAD(+) route): step 1/1.</text>
</comment>
<dbReference type="PIRSF" id="PIRSF006816">
    <property type="entry name" value="Cyc3_hyd_g"/>
    <property type="match status" value="1"/>
</dbReference>
<gene>
    <name evidence="11 13" type="primary">pyrK</name>
    <name evidence="13" type="ORF">GCM10008936_15170</name>
</gene>
<keyword evidence="6 11" id="KW-0274">FAD</keyword>
<evidence type="ECO:0000256" key="11">
    <source>
        <dbReference type="HAMAP-Rule" id="MF_01211"/>
    </source>
</evidence>
<keyword evidence="2 11" id="KW-0813">Transport</keyword>
<dbReference type="InterPro" id="IPR017927">
    <property type="entry name" value="FAD-bd_FR_type"/>
</dbReference>
<keyword evidence="10 11" id="KW-0411">Iron-sulfur</keyword>
<feature type="binding site" evidence="11">
    <location>
        <position position="242"/>
    </location>
    <ligand>
        <name>[2Fe-2S] cluster</name>
        <dbReference type="ChEBI" id="CHEBI:190135"/>
    </ligand>
</feature>
<feature type="binding site" evidence="11">
    <location>
        <position position="228"/>
    </location>
    <ligand>
        <name>[2Fe-2S] cluster</name>
        <dbReference type="ChEBI" id="CHEBI:190135"/>
    </ligand>
</feature>
<protein>
    <recommendedName>
        <fullName evidence="11">Dihydroorotate dehydrogenase B (NAD(+)), electron transfer subunit</fullName>
    </recommendedName>
    <alternativeName>
        <fullName evidence="11">Dihydroorotate oxidase B, electron transfer subunit</fullName>
    </alternativeName>
</protein>
<name>A0ABP3KX09_9LACT</name>
<evidence type="ECO:0000256" key="7">
    <source>
        <dbReference type="ARBA" id="ARBA00022975"/>
    </source>
</evidence>
<dbReference type="CDD" id="cd06218">
    <property type="entry name" value="DHOD_e_trans"/>
    <property type="match status" value="1"/>
</dbReference>
<dbReference type="HAMAP" id="MF_01211">
    <property type="entry name" value="DHODB_Fe_S_bind"/>
    <property type="match status" value="1"/>
</dbReference>
<reference evidence="14" key="1">
    <citation type="journal article" date="2019" name="Int. J. Syst. Evol. Microbiol.">
        <title>The Global Catalogue of Microorganisms (GCM) 10K type strain sequencing project: providing services to taxonomists for standard genome sequencing and annotation.</title>
        <authorList>
            <consortium name="The Broad Institute Genomics Platform"/>
            <consortium name="The Broad Institute Genome Sequencing Center for Infectious Disease"/>
            <person name="Wu L."/>
            <person name="Ma J."/>
        </authorList>
    </citation>
    <scope>NUCLEOTIDE SEQUENCE [LARGE SCALE GENOMIC DNA]</scope>
    <source>
        <strain evidence="14">JCM 14232</strain>
    </source>
</reference>
<evidence type="ECO:0000256" key="9">
    <source>
        <dbReference type="ARBA" id="ARBA00023004"/>
    </source>
</evidence>
<feature type="binding site" evidence="11">
    <location>
        <begin position="77"/>
        <end position="78"/>
    </location>
    <ligand>
        <name>FAD</name>
        <dbReference type="ChEBI" id="CHEBI:57692"/>
    </ligand>
</feature>
<evidence type="ECO:0000256" key="6">
    <source>
        <dbReference type="ARBA" id="ARBA00022827"/>
    </source>
</evidence>
<evidence type="ECO:0000256" key="3">
    <source>
        <dbReference type="ARBA" id="ARBA00022630"/>
    </source>
</evidence>
<evidence type="ECO:0000259" key="12">
    <source>
        <dbReference type="PROSITE" id="PS51384"/>
    </source>
</evidence>
<dbReference type="Gene3D" id="3.40.50.80">
    <property type="entry name" value="Nucleotide-binding domain of ferredoxin-NADP reductase (FNR) module"/>
    <property type="match status" value="1"/>
</dbReference>
<dbReference type="InterPro" id="IPR037117">
    <property type="entry name" value="Dihydroorotate_DH_ele_sf"/>
</dbReference>
<dbReference type="PRINTS" id="PR00409">
    <property type="entry name" value="PHDIOXRDTASE"/>
</dbReference>
<dbReference type="InterPro" id="IPR039261">
    <property type="entry name" value="FNR_nucleotide-bd"/>
</dbReference>
<comment type="function">
    <text evidence="11">Responsible for channeling the electrons from the oxidation of dihydroorotate from the FMN redox center in the PyrD type B subunit to the ultimate electron acceptor NAD(+).</text>
</comment>
<proteinExistence type="inferred from homology"/>
<evidence type="ECO:0000256" key="2">
    <source>
        <dbReference type="ARBA" id="ARBA00022448"/>
    </source>
</evidence>
<dbReference type="Pfam" id="PF10418">
    <property type="entry name" value="DHODB_Fe-S_bind"/>
    <property type="match status" value="1"/>
</dbReference>
<feature type="binding site" evidence="11">
    <location>
        <position position="225"/>
    </location>
    <ligand>
        <name>[2Fe-2S] cluster</name>
        <dbReference type="ChEBI" id="CHEBI:190135"/>
    </ligand>
</feature>
<keyword evidence="3 11" id="KW-0285">Flavoprotein</keyword>
<dbReference type="PROSITE" id="PS51384">
    <property type="entry name" value="FAD_FR"/>
    <property type="match status" value="1"/>
</dbReference>
<dbReference type="SUPFAM" id="SSF52343">
    <property type="entry name" value="Ferredoxin reductase-like, C-terminal NADP-linked domain"/>
    <property type="match status" value="1"/>
</dbReference>
<sequence>MKLINAELRGLEVIADKTIKMEILMEGALLETIRPGQFVYIQIGSSSEHMLRRPISIADVDSKKGLLTLVFKELGEGTRKLSNMREGEPLNMLIPCGNGYKIDQIEMTNALLIGGGIGVPPLYYLAKELVKKGIGVTTVIGFHNEKDVFFEEEFKRLGNCYVTTNDGSYGQRGFVTDIIKSEQPVFDYYFACGPNPMLKAIESTLKDKKGFLSLEERMGCGVGACYACVVPTQDEKSSKKICQDGPVFHTGEVKI</sequence>
<comment type="cofactor">
    <cofactor evidence="11">
        <name>[2Fe-2S] cluster</name>
        <dbReference type="ChEBI" id="CHEBI:190135"/>
    </cofactor>
    <text evidence="11">Binds 1 [2Fe-2S] cluster per subunit.</text>
</comment>
<dbReference type="PANTHER" id="PTHR43513:SF3">
    <property type="entry name" value="DIHYDROOROTATE DEHYDROGENASE B (NAD(+)), ELECTRON TRANSFER SUBUNIT-RELATED"/>
    <property type="match status" value="1"/>
</dbReference>
<comment type="caution">
    <text evidence="11">Lacks conserved residue(s) required for the propagation of feature annotation.</text>
</comment>
<dbReference type="InterPro" id="IPR017938">
    <property type="entry name" value="Riboflavin_synthase-like_b-brl"/>
</dbReference>
<dbReference type="InterPro" id="IPR050353">
    <property type="entry name" value="PyrK_electron_transfer"/>
</dbReference>
<dbReference type="Gene3D" id="2.40.30.10">
    <property type="entry name" value="Translation factors"/>
    <property type="match status" value="1"/>
</dbReference>
<keyword evidence="4 11" id="KW-0001">2Fe-2S</keyword>
<evidence type="ECO:0000313" key="14">
    <source>
        <dbReference type="Proteomes" id="UP001410648"/>
    </source>
</evidence>
<dbReference type="Proteomes" id="UP001410648">
    <property type="component" value="Unassembled WGS sequence"/>
</dbReference>
<comment type="cofactor">
    <cofactor evidence="11">
        <name>FAD</name>
        <dbReference type="ChEBI" id="CHEBI:57692"/>
    </cofactor>
    <text evidence="11">Binds 1 FAD per subunit.</text>
</comment>
<evidence type="ECO:0000256" key="1">
    <source>
        <dbReference type="ARBA" id="ARBA00006422"/>
    </source>
</evidence>
<dbReference type="InterPro" id="IPR023455">
    <property type="entry name" value="Dihydroorotate_DHASE_ETsu"/>
</dbReference>
<keyword evidence="14" id="KW-1185">Reference proteome</keyword>
<evidence type="ECO:0000256" key="4">
    <source>
        <dbReference type="ARBA" id="ARBA00022714"/>
    </source>
</evidence>
<dbReference type="PANTHER" id="PTHR43513">
    <property type="entry name" value="DIHYDROOROTATE DEHYDROGENASE B (NAD(+)), ELECTRON TRANSFER SUBUNIT"/>
    <property type="match status" value="1"/>
</dbReference>
<evidence type="ECO:0000256" key="10">
    <source>
        <dbReference type="ARBA" id="ARBA00023014"/>
    </source>
</evidence>
<dbReference type="InterPro" id="IPR012165">
    <property type="entry name" value="Cyt_c3_hydrogenase_gsu"/>
</dbReference>
<keyword evidence="8 11" id="KW-0249">Electron transport</keyword>
<dbReference type="SUPFAM" id="SSF63380">
    <property type="entry name" value="Riboflavin synthase domain-like"/>
    <property type="match status" value="1"/>
</dbReference>
<dbReference type="EMBL" id="BAAADA010000131">
    <property type="protein sequence ID" value="GAA0487745.1"/>
    <property type="molecule type" value="Genomic_DNA"/>
</dbReference>
<evidence type="ECO:0000256" key="8">
    <source>
        <dbReference type="ARBA" id="ARBA00022982"/>
    </source>
</evidence>
<accession>A0ABP3KX09</accession>
<dbReference type="InterPro" id="IPR001433">
    <property type="entry name" value="OxRdtase_FAD/NAD-bd"/>
</dbReference>
<keyword evidence="5 11" id="KW-0479">Metal-binding</keyword>
<evidence type="ECO:0000313" key="13">
    <source>
        <dbReference type="EMBL" id="GAA0487745.1"/>
    </source>
</evidence>
<keyword evidence="9 11" id="KW-0408">Iron</keyword>
<organism evidence="13 14">
    <name type="scientific">Alkalibacterium indicireducens</name>
    <dbReference type="NCBI Taxonomy" id="398758"/>
    <lineage>
        <taxon>Bacteria</taxon>
        <taxon>Bacillati</taxon>
        <taxon>Bacillota</taxon>
        <taxon>Bacilli</taxon>
        <taxon>Lactobacillales</taxon>
        <taxon>Carnobacteriaceae</taxon>
        <taxon>Alkalibacterium</taxon>
    </lineage>
</organism>